<dbReference type="AlphaFoldDB" id="A0A1U9MJ80"/>
<dbReference type="EMBL" id="CP015625">
    <property type="protein sequence ID" value="AQT47722.1"/>
    <property type="molecule type" value="Genomic_DNA"/>
</dbReference>
<dbReference type="Proteomes" id="UP000189632">
    <property type="component" value="Chromosome"/>
</dbReference>
<proteinExistence type="predicted"/>
<dbReference type="KEGG" id="bapi:BBC0122_016200"/>
<name>A0A1U9MJ80_9HYPH</name>
<organism evidence="1 2">
    <name type="scientific">Bartonella choladocola</name>
    <dbReference type="NCBI Taxonomy" id="2750995"/>
    <lineage>
        <taxon>Bacteria</taxon>
        <taxon>Pseudomonadati</taxon>
        <taxon>Pseudomonadota</taxon>
        <taxon>Alphaproteobacteria</taxon>
        <taxon>Hyphomicrobiales</taxon>
        <taxon>Bartonellaceae</taxon>
        <taxon>Bartonella</taxon>
    </lineage>
</organism>
<accession>A0A1U9MJ80</accession>
<keyword evidence="2" id="KW-1185">Reference proteome</keyword>
<evidence type="ECO:0000313" key="1">
    <source>
        <dbReference type="EMBL" id="AQT47722.1"/>
    </source>
</evidence>
<evidence type="ECO:0000313" key="2">
    <source>
        <dbReference type="Proteomes" id="UP000189632"/>
    </source>
</evidence>
<reference evidence="1 2" key="1">
    <citation type="submission" date="2016-11" db="EMBL/GenBank/DDBJ databases">
        <title>Comparative genomics of Bartonella apis.</title>
        <authorList>
            <person name="Engel P."/>
        </authorList>
    </citation>
    <scope>NUCLEOTIDE SEQUENCE [LARGE SCALE GENOMIC DNA]</scope>
    <source>
        <strain evidence="1 2">BBC0122</strain>
    </source>
</reference>
<sequence>MHALWAKKFSIKPKRDIDVFTAIWRDSDKKIFLNICFITIKHLHKFSVKKYFNEAMRLVHSCSA</sequence>
<protein>
    <submittedName>
        <fullName evidence="1">Uncharacterized protein</fullName>
    </submittedName>
</protein>
<gene>
    <name evidence="1" type="ORF">BBC0122_016200</name>
</gene>